<dbReference type="InterPro" id="IPR000270">
    <property type="entry name" value="PB1_dom"/>
</dbReference>
<accession>A0AAV6XPK1</accession>
<dbReference type="Pfam" id="PF00564">
    <property type="entry name" value="PB1"/>
    <property type="match status" value="1"/>
</dbReference>
<reference evidence="2" key="1">
    <citation type="submission" date="2019-10" db="EMBL/GenBank/DDBJ databases">
        <authorList>
            <person name="Zhang R."/>
            <person name="Pan Y."/>
            <person name="Wang J."/>
            <person name="Ma R."/>
            <person name="Yu S."/>
        </authorList>
    </citation>
    <scope>NUCLEOTIDE SEQUENCE</scope>
    <source>
        <strain evidence="2">LA-IB0</strain>
        <tissue evidence="2">Leaf</tissue>
    </source>
</reference>
<dbReference type="PANTHER" id="PTHR31066:SF60">
    <property type="entry name" value="PB1 DOMAIN-CONTAINING PROTEIN"/>
    <property type="match status" value="1"/>
</dbReference>
<dbReference type="CDD" id="cd06410">
    <property type="entry name" value="PB1_UP2"/>
    <property type="match status" value="1"/>
</dbReference>
<gene>
    <name evidence="2" type="ORF">BUALT_Bualt04G0092600</name>
</gene>
<dbReference type="SMART" id="SM00666">
    <property type="entry name" value="PB1"/>
    <property type="match status" value="1"/>
</dbReference>
<proteinExistence type="predicted"/>
<keyword evidence="3" id="KW-1185">Reference proteome</keyword>
<sequence length="231" mass="25735">MEKQNSNLKVKLLCSYGGKIHPRPSDHHLSYVGGDTKILAVDRNVKFSEIVAKLNTICNNNKSDNFEVSIKYQLPGEDLDALVSLIDDDDVEHMMVEYDRMQRISAKPARLRLFIFDISGPPITPLKSGVKETGTGNPDYLFGFDKEYQPSIGPPLDLLQIPGMVLPENYGTAAAAGQAVYRVPVVANGGVCQSGQYAYGNREQPVYNFIPVMPPVQEQRMMEVKVNQRNF</sequence>
<dbReference type="InterPro" id="IPR053198">
    <property type="entry name" value="Gynoecium_Dev_Regulator"/>
</dbReference>
<comment type="caution">
    <text evidence="2">The sequence shown here is derived from an EMBL/GenBank/DDBJ whole genome shotgun (WGS) entry which is preliminary data.</text>
</comment>
<feature type="domain" description="PB1" evidence="1">
    <location>
        <begin position="24"/>
        <end position="118"/>
    </location>
</feature>
<dbReference type="Proteomes" id="UP000826271">
    <property type="component" value="Unassembled WGS sequence"/>
</dbReference>
<evidence type="ECO:0000313" key="3">
    <source>
        <dbReference type="Proteomes" id="UP000826271"/>
    </source>
</evidence>
<dbReference type="SUPFAM" id="SSF54277">
    <property type="entry name" value="CAD &amp; PB1 domains"/>
    <property type="match status" value="1"/>
</dbReference>
<dbReference type="EMBL" id="WHWC01000004">
    <property type="protein sequence ID" value="KAG8384193.1"/>
    <property type="molecule type" value="Genomic_DNA"/>
</dbReference>
<name>A0AAV6XPK1_9LAMI</name>
<dbReference type="Gene3D" id="3.10.20.90">
    <property type="entry name" value="Phosphatidylinositol 3-kinase Catalytic Subunit, Chain A, domain 1"/>
    <property type="match status" value="1"/>
</dbReference>
<dbReference type="PANTHER" id="PTHR31066">
    <property type="entry name" value="OS05G0427100 PROTEIN-RELATED"/>
    <property type="match status" value="1"/>
</dbReference>
<evidence type="ECO:0000259" key="1">
    <source>
        <dbReference type="SMART" id="SM00666"/>
    </source>
</evidence>
<dbReference type="AlphaFoldDB" id="A0AAV6XPK1"/>
<organism evidence="2 3">
    <name type="scientific">Buddleja alternifolia</name>
    <dbReference type="NCBI Taxonomy" id="168488"/>
    <lineage>
        <taxon>Eukaryota</taxon>
        <taxon>Viridiplantae</taxon>
        <taxon>Streptophyta</taxon>
        <taxon>Embryophyta</taxon>
        <taxon>Tracheophyta</taxon>
        <taxon>Spermatophyta</taxon>
        <taxon>Magnoliopsida</taxon>
        <taxon>eudicotyledons</taxon>
        <taxon>Gunneridae</taxon>
        <taxon>Pentapetalae</taxon>
        <taxon>asterids</taxon>
        <taxon>lamiids</taxon>
        <taxon>Lamiales</taxon>
        <taxon>Scrophulariaceae</taxon>
        <taxon>Buddlejeae</taxon>
        <taxon>Buddleja</taxon>
    </lineage>
</organism>
<protein>
    <recommendedName>
        <fullName evidence="1">PB1 domain-containing protein</fullName>
    </recommendedName>
</protein>
<evidence type="ECO:0000313" key="2">
    <source>
        <dbReference type="EMBL" id="KAG8384193.1"/>
    </source>
</evidence>